<dbReference type="Proteomes" id="UP000011689">
    <property type="component" value="Unassembled WGS sequence"/>
</dbReference>
<comment type="caution">
    <text evidence="1">The sequence shown here is derived from an EMBL/GenBank/DDBJ whole genome shotgun (WGS) entry which is preliminary data.</text>
</comment>
<dbReference type="AlphaFoldDB" id="M0F1Z2"/>
<keyword evidence="2" id="KW-1185">Reference proteome</keyword>
<evidence type="ECO:0000313" key="1">
    <source>
        <dbReference type="EMBL" id="ELZ52654.1"/>
    </source>
</evidence>
<dbReference type="Pfam" id="PF13459">
    <property type="entry name" value="Fer4_15"/>
    <property type="match status" value="1"/>
</dbReference>
<name>M0F1Z2_9EURY</name>
<reference evidence="1 2" key="1">
    <citation type="journal article" date="2014" name="PLoS Genet.">
        <title>Phylogenetically driven sequencing of extremely halophilic archaea reveals strategies for static and dynamic osmo-response.</title>
        <authorList>
            <person name="Becker E.A."/>
            <person name="Seitzer P.M."/>
            <person name="Tritt A."/>
            <person name="Larsen D."/>
            <person name="Krusor M."/>
            <person name="Yao A.I."/>
            <person name="Wu D."/>
            <person name="Madern D."/>
            <person name="Eisen J.A."/>
            <person name="Darling A.E."/>
            <person name="Facciotti M.T."/>
        </authorList>
    </citation>
    <scope>NUCLEOTIDE SEQUENCE [LARGE SCALE GENOMIC DNA]</scope>
    <source>
        <strain evidence="1 2">ATCC 700873</strain>
    </source>
</reference>
<sequence length="103" mass="10712">MTTEEVADATTAADTDGESTAYRVSVDLNACDGVFACLVRDDRFVEADGGLVGFDPADAAAPIERDADEVAATFRDGRIDEARAGAAACPLDAISVEEREGEP</sequence>
<protein>
    <recommendedName>
        <fullName evidence="3">Ferredoxin</fullName>
    </recommendedName>
</protein>
<evidence type="ECO:0000313" key="2">
    <source>
        <dbReference type="Proteomes" id="UP000011689"/>
    </source>
</evidence>
<dbReference type="Gene3D" id="3.30.70.20">
    <property type="match status" value="1"/>
</dbReference>
<evidence type="ECO:0008006" key="3">
    <source>
        <dbReference type="Google" id="ProtNLM"/>
    </source>
</evidence>
<dbReference type="EMBL" id="AOJO01000064">
    <property type="protein sequence ID" value="ELZ52654.1"/>
    <property type="molecule type" value="Genomic_DNA"/>
</dbReference>
<dbReference type="RefSeq" id="WP_008586711.1">
    <property type="nucleotide sequence ID" value="NZ_AOJO01000064.1"/>
</dbReference>
<gene>
    <name evidence="1" type="ORF">C467_14609</name>
</gene>
<dbReference type="OrthoDB" id="241187at2157"/>
<organism evidence="1 2">
    <name type="scientific">Halorubrum hochstenium ATCC 700873</name>
    <dbReference type="NCBI Taxonomy" id="1227481"/>
    <lineage>
        <taxon>Archaea</taxon>
        <taxon>Methanobacteriati</taxon>
        <taxon>Methanobacteriota</taxon>
        <taxon>Stenosarchaea group</taxon>
        <taxon>Halobacteria</taxon>
        <taxon>Halobacteriales</taxon>
        <taxon>Haloferacaceae</taxon>
        <taxon>Halorubrum</taxon>
    </lineage>
</organism>
<dbReference type="STRING" id="1227481.C467_14609"/>
<accession>M0F1Z2</accession>
<dbReference type="PATRIC" id="fig|1227481.4.peg.2882"/>
<dbReference type="GeneID" id="72714827"/>
<proteinExistence type="predicted"/>